<evidence type="ECO:0000313" key="1">
    <source>
        <dbReference type="EMBL" id="AUX94459.1"/>
    </source>
</evidence>
<dbReference type="AlphaFoldDB" id="A0A2L0IIY9"/>
<sequence>MPGEQTSRADYFMTRVLEWLLCIPYLAAFADLLKKAGKTFLHEKSSFSTIHTVLSAEPKLSDLPGTSEILTEGIKVPFR</sequence>
<keyword evidence="2" id="KW-1185">Reference proteome</keyword>
<dbReference type="KEGG" id="pgz:C2E15_16200"/>
<gene>
    <name evidence="1" type="ORF">C2E15_16200</name>
</gene>
<name>A0A2L0IIY9_9GAMM</name>
<protein>
    <submittedName>
        <fullName evidence="1">Uncharacterized protein</fullName>
    </submittedName>
</protein>
<organism evidence="1 2">
    <name type="scientific">Mixta gaviniae</name>
    <dbReference type="NCBI Taxonomy" id="665914"/>
    <lineage>
        <taxon>Bacteria</taxon>
        <taxon>Pseudomonadati</taxon>
        <taxon>Pseudomonadota</taxon>
        <taxon>Gammaproteobacteria</taxon>
        <taxon>Enterobacterales</taxon>
        <taxon>Erwiniaceae</taxon>
        <taxon>Mixta</taxon>
    </lineage>
</organism>
<proteinExistence type="predicted"/>
<reference evidence="1 2" key="1">
    <citation type="submission" date="2018-01" db="EMBL/GenBank/DDBJ databases">
        <title>Complete and assembled Genome of Pantoea gaviniae DSM22758T.</title>
        <authorList>
            <person name="Stevens M.J.A."/>
            <person name="Zurfluh K."/>
            <person name="Stephan R."/>
        </authorList>
    </citation>
    <scope>NUCLEOTIDE SEQUENCE [LARGE SCALE GENOMIC DNA]</scope>
    <source>
        <strain evidence="1 2">DSM 22758</strain>
    </source>
</reference>
<dbReference type="Proteomes" id="UP000238365">
    <property type="component" value="Chromosome"/>
</dbReference>
<dbReference type="EMBL" id="CP026377">
    <property type="protein sequence ID" value="AUX94459.1"/>
    <property type="molecule type" value="Genomic_DNA"/>
</dbReference>
<evidence type="ECO:0000313" key="2">
    <source>
        <dbReference type="Proteomes" id="UP000238365"/>
    </source>
</evidence>
<accession>A0A2L0IIY9</accession>